<name>A0A1Z1MP68_KUECA</name>
<dbReference type="EMBL" id="MF101449">
    <property type="protein sequence ID" value="ARW67890.1"/>
    <property type="molecule type" value="Genomic_DNA"/>
</dbReference>
<gene>
    <name evidence="1" type="primary">orf36</name>
</gene>
<sequence length="36" mass="4268">MKIFKGLNSNLIKIMLMLFLSSINHFRKKIFNLSNI</sequence>
<dbReference type="GeneID" id="33361276"/>
<dbReference type="AlphaFoldDB" id="A0A1Z1MP68"/>
<proteinExistence type="predicted"/>
<organism evidence="1">
    <name type="scientific">Kuetzingia canaliculata</name>
    <name type="common">Red alga</name>
    <name type="synonym">Rytiphlaea canaliculata</name>
    <dbReference type="NCBI Taxonomy" id="228262"/>
    <lineage>
        <taxon>Eukaryota</taxon>
        <taxon>Rhodophyta</taxon>
        <taxon>Florideophyceae</taxon>
        <taxon>Rhodymeniophycidae</taxon>
        <taxon>Ceramiales</taxon>
        <taxon>Rhodomelaceae</taxon>
        <taxon>Amansieae</taxon>
        <taxon>Kuetzingia</taxon>
    </lineage>
</organism>
<evidence type="ECO:0000313" key="1">
    <source>
        <dbReference type="EMBL" id="ARW67890.1"/>
    </source>
</evidence>
<accession>A0A1Z1MP68</accession>
<reference evidence="1" key="1">
    <citation type="journal article" date="2017" name="J. Phycol.">
        <title>Analysis of chloroplast genomes and a supermatrix inform reclassification of the Rhodomelaceae (Rhodophyta).</title>
        <authorList>
            <person name="Diaz-Tapia P."/>
            <person name="Maggs C.A."/>
            <person name="West J.A."/>
            <person name="Verbruggen H."/>
        </authorList>
    </citation>
    <scope>NUCLEOTIDE SEQUENCE</scope>
    <source>
        <strain evidence="1">PD1540</strain>
    </source>
</reference>
<keyword evidence="1" id="KW-0934">Plastid</keyword>
<protein>
    <submittedName>
        <fullName evidence="1">Uncharacterized protein</fullName>
    </submittedName>
</protein>
<keyword evidence="1" id="KW-0150">Chloroplast</keyword>
<geneLocation type="chloroplast" evidence="1"/>
<dbReference type="RefSeq" id="YP_009398704.1">
    <property type="nucleotide sequence ID" value="NC_035293.1"/>
</dbReference>